<keyword evidence="2" id="KW-1185">Reference proteome</keyword>
<accession>A0ACB7G9T3</accession>
<protein>
    <submittedName>
        <fullName evidence="1">Uncharacterized protein</fullName>
    </submittedName>
</protein>
<dbReference type="EMBL" id="CM004401">
    <property type="protein sequence ID" value="KAG8636987.1"/>
    <property type="molecule type" value="Genomic_DNA"/>
</dbReference>
<reference evidence="2" key="1">
    <citation type="journal article" date="2016" name="Nat. Biotechnol.">
        <title>Sequencing wild and cultivated cassava and related species reveals extensive interspecific hybridization and genetic diversity.</title>
        <authorList>
            <person name="Bredeson J.V."/>
            <person name="Lyons J.B."/>
            <person name="Prochnik S.E."/>
            <person name="Wu G.A."/>
            <person name="Ha C.M."/>
            <person name="Edsinger-Gonzales E."/>
            <person name="Grimwood J."/>
            <person name="Schmutz J."/>
            <person name="Rabbi I.Y."/>
            <person name="Egesi C."/>
            <person name="Nauluvula P."/>
            <person name="Lebot V."/>
            <person name="Ndunguru J."/>
            <person name="Mkamilo G."/>
            <person name="Bart R.S."/>
            <person name="Setter T.L."/>
            <person name="Gleadow R.M."/>
            <person name="Kulakow P."/>
            <person name="Ferguson M.E."/>
            <person name="Rounsley S."/>
            <person name="Rokhsar D.S."/>
        </authorList>
    </citation>
    <scope>NUCLEOTIDE SEQUENCE [LARGE SCALE GENOMIC DNA]</scope>
    <source>
        <strain evidence="2">cv. AM560-2</strain>
    </source>
</reference>
<evidence type="ECO:0000313" key="1">
    <source>
        <dbReference type="EMBL" id="KAG8636987.1"/>
    </source>
</evidence>
<name>A0ACB7G9T3_MANES</name>
<dbReference type="Proteomes" id="UP000091857">
    <property type="component" value="Chromosome 15"/>
</dbReference>
<proteinExistence type="predicted"/>
<evidence type="ECO:0000313" key="2">
    <source>
        <dbReference type="Proteomes" id="UP000091857"/>
    </source>
</evidence>
<comment type="caution">
    <text evidence="1">The sequence shown here is derived from an EMBL/GenBank/DDBJ whole genome shotgun (WGS) entry which is preliminary data.</text>
</comment>
<sequence>MDSAGNDEAPDGMNPQSECEIAAVGEKRPVENGETEELGVKSTKKAKCGVGEMRRVAEIVLVLSTMAGMRGGKSPTEAEVNLMEEARAKLVEICQDLAPKDLVARDAIGTVIEDLGLNWKLKDQRLGFRGTRLSIKEKIALTKKKMEESKKFAAPSGTYSAQTSQPSFGAMGDIRGPSHSIRMFPSDKPSNTSIPSGGLPTPATIGHVSAATSTPLASQPIPSEVRVSTASTGLSNSHPGRDSSALAGHRVEKSHFKSEGPNGTTYIPYAQANASANQPLLNVSTWPLQSHSMSSARATPENKVLNHNSARAEGPTDLDLSQAPQAARDQAFRPFIAQNTPANLPGVHQPVQGMKVVQPSSFFNNHNEIAKIVQKILQPKLPEHPTWTPPSREYMNKPLTCQMCKVTVNEVETVVLCDACEKGFHLKCLESVNQKGIPRGGEWHCLRCTTLSNGKPLPPKYGRVMRSITPPKGPSNPAGAQPSSEKKNGILDQKSTQEKLIANGSSGLQSAARSVTVIGNHAEPTSDSKVSNAREMTGNSFGSSMKDVNQATHATNFPNNLTKTLGVVSDSPSVGLSNEISMQLTQVSESHIQEEGSVSESKFQPPATLHEKVSEKLENSRPSNILQDIDPTVSSNAEVPLKTSKDHSMVEDSESVRGLSACNPRFDVKQSDQDVTHANPVGSFEPNNDSRKHSGTSSDGVHSTEWIGNVLKISDGKTFYESCLVGGVKYKVQDHALFRSSHEKLIPSKLQAMFEDIETGSKWVVVNRCYFPSDLPEAVGHPCAPESNEVYESNHESSVMAGLIQGPCAVLPPTKFQENNERRSRLETEANTVLQPVFICKYPSIAFCQTPSHSRNLGDRLWRLHFR</sequence>
<organism evidence="1 2">
    <name type="scientific">Manihot esculenta</name>
    <name type="common">Cassava</name>
    <name type="synonym">Jatropha manihot</name>
    <dbReference type="NCBI Taxonomy" id="3983"/>
    <lineage>
        <taxon>Eukaryota</taxon>
        <taxon>Viridiplantae</taxon>
        <taxon>Streptophyta</taxon>
        <taxon>Embryophyta</taxon>
        <taxon>Tracheophyta</taxon>
        <taxon>Spermatophyta</taxon>
        <taxon>Magnoliopsida</taxon>
        <taxon>eudicotyledons</taxon>
        <taxon>Gunneridae</taxon>
        <taxon>Pentapetalae</taxon>
        <taxon>rosids</taxon>
        <taxon>fabids</taxon>
        <taxon>Malpighiales</taxon>
        <taxon>Euphorbiaceae</taxon>
        <taxon>Crotonoideae</taxon>
        <taxon>Manihoteae</taxon>
        <taxon>Manihot</taxon>
    </lineage>
</organism>
<gene>
    <name evidence="1" type="ORF">MANES_15G066000v8</name>
</gene>